<keyword evidence="2" id="KW-0255">Endonuclease</keyword>
<organism evidence="6 7">
    <name type="scientific">Peribacillus butanolivorans</name>
    <dbReference type="NCBI Taxonomy" id="421767"/>
    <lineage>
        <taxon>Bacteria</taxon>
        <taxon>Bacillati</taxon>
        <taxon>Bacillota</taxon>
        <taxon>Bacilli</taxon>
        <taxon>Bacillales</taxon>
        <taxon>Bacillaceae</taxon>
        <taxon>Peribacillus</taxon>
    </lineage>
</organism>
<evidence type="ECO:0000256" key="4">
    <source>
        <dbReference type="SAM" id="MobiDB-lite"/>
    </source>
</evidence>
<keyword evidence="3" id="KW-0378">Hydrolase</keyword>
<evidence type="ECO:0000313" key="6">
    <source>
        <dbReference type="EMBL" id="AXN38132.1"/>
    </source>
</evidence>
<gene>
    <name evidence="6" type="ORF">DTO10_06590</name>
</gene>
<proteinExistence type="predicted"/>
<keyword evidence="1" id="KW-0540">Nuclease</keyword>
<dbReference type="InterPro" id="IPR037057">
    <property type="entry name" value="DNA_rep_MutH/T2_RE_sf"/>
</dbReference>
<reference evidence="6 7" key="1">
    <citation type="submission" date="2018-07" db="EMBL/GenBank/DDBJ databases">
        <title>The molecular basis for the intramolecular migration of carboxyl group in the catabolism of para-hydroxybenzoate via gentisate.</title>
        <authorList>
            <person name="Zhao H."/>
            <person name="Xu Y."/>
            <person name="Lin S."/>
            <person name="Spain J.C."/>
            <person name="Zhou N.-Y."/>
        </authorList>
    </citation>
    <scope>NUCLEOTIDE SEQUENCE [LARGE SCALE GENOMIC DNA]</scope>
    <source>
        <strain evidence="6 7">PHB-7a</strain>
    </source>
</reference>
<evidence type="ECO:0000256" key="3">
    <source>
        <dbReference type="ARBA" id="ARBA00022801"/>
    </source>
</evidence>
<sequence>MLININLENDFQFNMDSFNQFKNLSVYSIGEIIGINPFLMGPHLGTATLVKGMYAYTGLENLIKKYKQNNISIKTVRLQENGTPKESMSFEQIDFQKVTEEKWEHSFIKSKFKHTTFLFIVFELQDGVLYYRGIKKWKMSSETLETDVKSFWTHLQDRILNGVTLTPIQQKNKTVIQNNLPSMNDNKAMHTRPKADDANDKTALPDGQLITKHCYWLNSNFIGETVSDLPPLEVRSSVENSVPQLLPFELELIQSNIQSPIYTIEEFYNLVKCHLPQFNLFQINDIFLNEMGLKIHPPYVFNKKYKKVKDIFNEIINSQNYFVLSDKAIFQTDFFKRHLKNSEKSLSIVKVDHSSYITKNVMESAGLKNQGLESYQSAVLNAIENQEYFTYKSLKKDGFSHEIDEYGFDSIFYESLIRQISYLKPIKLFDTTFFKKSNRKLKSEQFFKYILEQKKESSLKLSQLRDAIEETFLETVSYESLEKALLKFDKKPYYSSDLERLFIDKNHYINYLHI</sequence>
<protein>
    <recommendedName>
        <fullName evidence="5">DNA mismatch repair MutH/Type II restriction enzyme Sau3AI domain-containing protein</fullName>
    </recommendedName>
</protein>
<dbReference type="SUPFAM" id="SSF52980">
    <property type="entry name" value="Restriction endonuclease-like"/>
    <property type="match status" value="1"/>
</dbReference>
<dbReference type="CDD" id="cd22355">
    <property type="entry name" value="Sau3AI_C"/>
    <property type="match status" value="1"/>
</dbReference>
<dbReference type="InterPro" id="IPR011337">
    <property type="entry name" value="DNA_rep_MutH/RE_typeII_Sau3AI"/>
</dbReference>
<accession>A0ABN5N180</accession>
<feature type="region of interest" description="Disordered" evidence="4">
    <location>
        <begin position="179"/>
        <end position="201"/>
    </location>
</feature>
<dbReference type="EMBL" id="CP030926">
    <property type="protein sequence ID" value="AXN38132.1"/>
    <property type="molecule type" value="Genomic_DNA"/>
</dbReference>
<evidence type="ECO:0000256" key="1">
    <source>
        <dbReference type="ARBA" id="ARBA00022722"/>
    </source>
</evidence>
<dbReference type="InterPro" id="IPR011335">
    <property type="entry name" value="Restrct_endonuc-II-like"/>
</dbReference>
<evidence type="ECO:0000313" key="7">
    <source>
        <dbReference type="Proteomes" id="UP000260457"/>
    </source>
</evidence>
<evidence type="ECO:0000259" key="5">
    <source>
        <dbReference type="Pfam" id="PF02976"/>
    </source>
</evidence>
<dbReference type="Pfam" id="PF02976">
    <property type="entry name" value="MutH"/>
    <property type="match status" value="1"/>
</dbReference>
<evidence type="ECO:0000256" key="2">
    <source>
        <dbReference type="ARBA" id="ARBA00022759"/>
    </source>
</evidence>
<name>A0ABN5N180_9BACI</name>
<keyword evidence="7" id="KW-1185">Reference proteome</keyword>
<feature type="domain" description="DNA mismatch repair MutH/Type II restriction enzyme Sau3AI" evidence="5">
    <location>
        <begin position="67"/>
        <end position="128"/>
    </location>
</feature>
<dbReference type="Gene3D" id="3.40.600.10">
    <property type="entry name" value="DNA mismatch repair MutH/Restriction endonuclease, type II"/>
    <property type="match status" value="1"/>
</dbReference>
<dbReference type="Proteomes" id="UP000260457">
    <property type="component" value="Chromosome"/>
</dbReference>